<dbReference type="RefSeq" id="WP_252591305.1">
    <property type="nucleotide sequence ID" value="NZ_CP099489.1"/>
</dbReference>
<protein>
    <submittedName>
        <fullName evidence="3">Type IV toxin-antitoxin system AbiEi family antitoxin domain-containing protein</fullName>
    </submittedName>
</protein>
<dbReference type="Proteomes" id="UP001056455">
    <property type="component" value="Chromosome"/>
</dbReference>
<organism evidence="3 4">
    <name type="scientific">Ornithinimicrobium faecis</name>
    <dbReference type="NCBI Taxonomy" id="2934158"/>
    <lineage>
        <taxon>Bacteria</taxon>
        <taxon>Bacillati</taxon>
        <taxon>Actinomycetota</taxon>
        <taxon>Actinomycetes</taxon>
        <taxon>Micrococcales</taxon>
        <taxon>Ornithinimicrobiaceae</taxon>
        <taxon>Ornithinimicrobium</taxon>
    </lineage>
</organism>
<accession>A0ABY4YQT4</accession>
<evidence type="ECO:0000313" key="4">
    <source>
        <dbReference type="Proteomes" id="UP001056455"/>
    </source>
</evidence>
<proteinExistence type="predicted"/>
<evidence type="ECO:0000256" key="1">
    <source>
        <dbReference type="SAM" id="MobiDB-lite"/>
    </source>
</evidence>
<feature type="compositionally biased region" description="Polar residues" evidence="1">
    <location>
        <begin position="291"/>
        <end position="303"/>
    </location>
</feature>
<dbReference type="Pfam" id="PF13338">
    <property type="entry name" value="AbiEi_4"/>
    <property type="match status" value="1"/>
</dbReference>
<gene>
    <name evidence="3" type="ORF">NF556_12750</name>
</gene>
<dbReference type="EMBL" id="CP099489">
    <property type="protein sequence ID" value="USQ78507.1"/>
    <property type="molecule type" value="Genomic_DNA"/>
</dbReference>
<evidence type="ECO:0000259" key="2">
    <source>
        <dbReference type="Pfam" id="PF13338"/>
    </source>
</evidence>
<name>A0ABY4YQT4_9MICO</name>
<sequence>MSWKRVASRQHGVISVQQALEAGLTPGTVRARSKGGQWQRLHRGVYLTHSGPVSDEAVAHGVLLAAGPDAVLGHDSVLWAWGLQSVPSRWTVFVPHDRRRRVDGAVLVRLRDMPRARHVNGYHVTSVQRAIVDLADLPGAVVDDIIAVTAKACQKGFTAPERISMELASRRAHRMRRPLRLILGDVEEGVESLAEHRFLHRVVREHGLPGFVMQVVSGRSRADFLNEEFAVSAEVDGLAFHAGRFRSDRRRDRKASARGVLTLRATWWDVDDEPCDVAQDLAQTLAQRGWTGQPSPCSPTCSVLSMPGDQG</sequence>
<evidence type="ECO:0000313" key="3">
    <source>
        <dbReference type="EMBL" id="USQ78507.1"/>
    </source>
</evidence>
<feature type="region of interest" description="Disordered" evidence="1">
    <location>
        <begin position="291"/>
        <end position="311"/>
    </location>
</feature>
<dbReference type="InterPro" id="IPR025159">
    <property type="entry name" value="AbiEi_N"/>
</dbReference>
<keyword evidence="4" id="KW-1185">Reference proteome</keyword>
<feature type="domain" description="AbiEi antitoxin N-terminal" evidence="2">
    <location>
        <begin position="5"/>
        <end position="47"/>
    </location>
</feature>
<reference evidence="3" key="1">
    <citation type="submission" date="2022-06" db="EMBL/GenBank/DDBJ databases">
        <title>Ornithinimicrobium HY1793.</title>
        <authorList>
            <person name="Huang Y."/>
        </authorList>
    </citation>
    <scope>NUCLEOTIDE SEQUENCE</scope>
    <source>
        <strain evidence="3">HY1793</strain>
    </source>
</reference>